<dbReference type="SUPFAM" id="SSF46785">
    <property type="entry name" value="Winged helix' DNA-binding domain"/>
    <property type="match status" value="1"/>
</dbReference>
<dbReference type="Proteomes" id="UP000293142">
    <property type="component" value="Unassembled WGS sequence"/>
</dbReference>
<dbReference type="InterPro" id="IPR039422">
    <property type="entry name" value="MarR/SlyA-like"/>
</dbReference>
<dbReference type="InterPro" id="IPR000835">
    <property type="entry name" value="HTH_MarR-typ"/>
</dbReference>
<dbReference type="PANTHER" id="PTHR33164">
    <property type="entry name" value="TRANSCRIPTIONAL REGULATOR, MARR FAMILY"/>
    <property type="match status" value="1"/>
</dbReference>
<dbReference type="InterPro" id="IPR036390">
    <property type="entry name" value="WH_DNA-bd_sf"/>
</dbReference>
<dbReference type="RefSeq" id="WP_131015774.1">
    <property type="nucleotide sequence ID" value="NZ_SIRE01000017.1"/>
</dbReference>
<keyword evidence="3" id="KW-0804">Transcription</keyword>
<accession>A0A4Q9DPU8</accession>
<keyword evidence="2" id="KW-0238">DNA-binding</keyword>
<proteinExistence type="predicted"/>
<dbReference type="SMART" id="SM00347">
    <property type="entry name" value="HTH_MARR"/>
    <property type="match status" value="1"/>
</dbReference>
<gene>
    <name evidence="5" type="ORF">EYB31_23000</name>
</gene>
<dbReference type="GO" id="GO:0003700">
    <property type="term" value="F:DNA-binding transcription factor activity"/>
    <property type="evidence" value="ECO:0007669"/>
    <property type="project" value="InterPro"/>
</dbReference>
<keyword evidence="6" id="KW-1185">Reference proteome</keyword>
<evidence type="ECO:0000259" key="4">
    <source>
        <dbReference type="PROSITE" id="PS50995"/>
    </source>
</evidence>
<comment type="caution">
    <text evidence="5">The sequence shown here is derived from an EMBL/GenBank/DDBJ whole genome shotgun (WGS) entry which is preliminary data.</text>
</comment>
<sequence length="150" mass="17264">MSIDNSLGFILNHAGRKLTQMLTLRYQPYDMTTEQWSVLNRLDEQDGITQKELAIRSEKDQTNVTRILDQLERKGLAERRPNVSDRRSFLTYITDKGRSLIGVLTPIEKEVVEAVLDGLSEEQRIALRDMLVHVTNHANNYIKESGNHLD</sequence>
<dbReference type="OrthoDB" id="5327581at2"/>
<dbReference type="InterPro" id="IPR036388">
    <property type="entry name" value="WH-like_DNA-bd_sf"/>
</dbReference>
<dbReference type="EMBL" id="SIRE01000017">
    <property type="protein sequence ID" value="TBL75285.1"/>
    <property type="molecule type" value="Genomic_DNA"/>
</dbReference>
<dbReference type="PANTHER" id="PTHR33164:SF64">
    <property type="entry name" value="TRANSCRIPTIONAL REGULATOR SLYA"/>
    <property type="match status" value="1"/>
</dbReference>
<dbReference type="GO" id="GO:0006950">
    <property type="term" value="P:response to stress"/>
    <property type="evidence" value="ECO:0007669"/>
    <property type="project" value="TreeGrafter"/>
</dbReference>
<organism evidence="5 6">
    <name type="scientific">Paenibacillus thalictri</name>
    <dbReference type="NCBI Taxonomy" id="2527873"/>
    <lineage>
        <taxon>Bacteria</taxon>
        <taxon>Bacillati</taxon>
        <taxon>Bacillota</taxon>
        <taxon>Bacilli</taxon>
        <taxon>Bacillales</taxon>
        <taxon>Paenibacillaceae</taxon>
        <taxon>Paenibacillus</taxon>
    </lineage>
</organism>
<protein>
    <submittedName>
        <fullName evidence="5">MarR family transcriptional regulator</fullName>
    </submittedName>
</protein>
<feature type="domain" description="HTH marR-type" evidence="4">
    <location>
        <begin position="4"/>
        <end position="136"/>
    </location>
</feature>
<name>A0A4Q9DPU8_9BACL</name>
<evidence type="ECO:0000313" key="5">
    <source>
        <dbReference type="EMBL" id="TBL75285.1"/>
    </source>
</evidence>
<dbReference type="Pfam" id="PF01047">
    <property type="entry name" value="MarR"/>
    <property type="match status" value="1"/>
</dbReference>
<reference evidence="5 6" key="1">
    <citation type="submission" date="2019-02" db="EMBL/GenBank/DDBJ databases">
        <title>Paenibacillus sp. nov., isolated from surface-sterilized tissue of Thalictrum simplex L.</title>
        <authorList>
            <person name="Tuo L."/>
        </authorList>
    </citation>
    <scope>NUCLEOTIDE SEQUENCE [LARGE SCALE GENOMIC DNA]</scope>
    <source>
        <strain evidence="5 6">N2SHLJ1</strain>
    </source>
</reference>
<evidence type="ECO:0000256" key="1">
    <source>
        <dbReference type="ARBA" id="ARBA00023015"/>
    </source>
</evidence>
<evidence type="ECO:0000256" key="3">
    <source>
        <dbReference type="ARBA" id="ARBA00023163"/>
    </source>
</evidence>
<evidence type="ECO:0000313" key="6">
    <source>
        <dbReference type="Proteomes" id="UP000293142"/>
    </source>
</evidence>
<dbReference type="Gene3D" id="1.10.10.10">
    <property type="entry name" value="Winged helix-like DNA-binding domain superfamily/Winged helix DNA-binding domain"/>
    <property type="match status" value="1"/>
</dbReference>
<dbReference type="GO" id="GO:0003677">
    <property type="term" value="F:DNA binding"/>
    <property type="evidence" value="ECO:0007669"/>
    <property type="project" value="UniProtKB-KW"/>
</dbReference>
<evidence type="ECO:0000256" key="2">
    <source>
        <dbReference type="ARBA" id="ARBA00023125"/>
    </source>
</evidence>
<dbReference type="PRINTS" id="PR00598">
    <property type="entry name" value="HTHMARR"/>
</dbReference>
<dbReference type="PROSITE" id="PS50995">
    <property type="entry name" value="HTH_MARR_2"/>
    <property type="match status" value="1"/>
</dbReference>
<dbReference type="AlphaFoldDB" id="A0A4Q9DPU8"/>
<keyword evidence="1" id="KW-0805">Transcription regulation</keyword>